<proteinExistence type="predicted"/>
<sequence>MGCTTPMDFPTTPAEYDDVLVDCLTVPAADNTLEVLTWNIEHFPKHPETSGIVNATIAESDYDVWGVQEIENIGTFKQISQINSNYSVIVDNDIANGVNRNYHLAYVYNNQRLEIQEQKILSSGDFEQHFFPRRPLFVKFLNKINNQSFILINLHLKCCGGSSNEYRRQEASARLKKYIDTSYPNDKVIVVGDYNGEIYPSSSSQFNNFIYDSRNYAFSDMDQAKSSDRLDKSYPKWQPNGSHIDHILITNELFNQYQKSYTLSLDRCSDDYDPKVSDHRPVLTVFRN</sequence>
<dbReference type="Proteomes" id="UP000179797">
    <property type="component" value="Unassembled WGS sequence"/>
</dbReference>
<gene>
    <name evidence="2" type="ORF">NH26_20145</name>
</gene>
<keyword evidence="3" id="KW-1185">Reference proteome</keyword>
<dbReference type="InterPro" id="IPR005135">
    <property type="entry name" value="Endo/exonuclease/phosphatase"/>
</dbReference>
<protein>
    <recommendedName>
        <fullName evidence="1">Endonuclease/exonuclease/phosphatase domain-containing protein</fullName>
    </recommendedName>
</protein>
<dbReference type="Pfam" id="PF03372">
    <property type="entry name" value="Exo_endo_phos"/>
    <property type="match status" value="1"/>
</dbReference>
<reference evidence="2 3" key="1">
    <citation type="journal article" date="2012" name="Int. J. Syst. Evol. Microbiol.">
        <title>Flammeovirga pacifica sp. nov., isolated from deep-sea sediment.</title>
        <authorList>
            <person name="Xu H."/>
            <person name="Fu Y."/>
            <person name="Yang N."/>
            <person name="Ding Z."/>
            <person name="Lai Q."/>
            <person name="Zeng R."/>
        </authorList>
    </citation>
    <scope>NUCLEOTIDE SEQUENCE [LARGE SCALE GENOMIC DNA]</scope>
    <source>
        <strain evidence="3">DSM 24597 / LMG 26175 / WPAGA1</strain>
    </source>
</reference>
<dbReference type="InterPro" id="IPR036691">
    <property type="entry name" value="Endo/exonu/phosph_ase_sf"/>
</dbReference>
<evidence type="ECO:0000259" key="1">
    <source>
        <dbReference type="Pfam" id="PF03372"/>
    </source>
</evidence>
<dbReference type="SUPFAM" id="SSF56219">
    <property type="entry name" value="DNase I-like"/>
    <property type="match status" value="1"/>
</dbReference>
<dbReference type="GO" id="GO:0003824">
    <property type="term" value="F:catalytic activity"/>
    <property type="evidence" value="ECO:0007669"/>
    <property type="project" value="InterPro"/>
</dbReference>
<dbReference type="AlphaFoldDB" id="A0A1S1YSB5"/>
<dbReference type="STRING" id="915059.NH26_20145"/>
<dbReference type="RefSeq" id="WP_071397242.1">
    <property type="nucleotide sequence ID" value="NZ_JRYR02000002.1"/>
</dbReference>
<dbReference type="EMBL" id="JRYR02000002">
    <property type="protein sequence ID" value="OHX63924.1"/>
    <property type="molecule type" value="Genomic_DNA"/>
</dbReference>
<evidence type="ECO:0000313" key="2">
    <source>
        <dbReference type="EMBL" id="OHX63924.1"/>
    </source>
</evidence>
<dbReference type="OrthoDB" id="5500612at2"/>
<name>A0A1S1YSB5_FLAPC</name>
<comment type="caution">
    <text evidence="2">The sequence shown here is derived from an EMBL/GenBank/DDBJ whole genome shotgun (WGS) entry which is preliminary data.</text>
</comment>
<organism evidence="2 3">
    <name type="scientific">Flammeovirga pacifica</name>
    <dbReference type="NCBI Taxonomy" id="915059"/>
    <lineage>
        <taxon>Bacteria</taxon>
        <taxon>Pseudomonadati</taxon>
        <taxon>Bacteroidota</taxon>
        <taxon>Cytophagia</taxon>
        <taxon>Cytophagales</taxon>
        <taxon>Flammeovirgaceae</taxon>
        <taxon>Flammeovirga</taxon>
    </lineage>
</organism>
<feature type="domain" description="Endonuclease/exonuclease/phosphatase" evidence="1">
    <location>
        <begin position="36"/>
        <end position="279"/>
    </location>
</feature>
<evidence type="ECO:0000313" key="3">
    <source>
        <dbReference type="Proteomes" id="UP000179797"/>
    </source>
</evidence>
<accession>A0A1S1YSB5</accession>
<dbReference type="Gene3D" id="3.60.10.10">
    <property type="entry name" value="Endonuclease/exonuclease/phosphatase"/>
    <property type="match status" value="1"/>
</dbReference>